<dbReference type="InterPro" id="IPR014732">
    <property type="entry name" value="OMPdecase"/>
</dbReference>
<dbReference type="SUPFAM" id="SSF51366">
    <property type="entry name" value="Ribulose-phoshate binding barrel"/>
    <property type="match status" value="1"/>
</dbReference>
<feature type="binding site" evidence="7">
    <location>
        <position position="15"/>
    </location>
    <ligand>
        <name>substrate</name>
    </ligand>
</feature>
<feature type="binding site" evidence="7">
    <location>
        <position position="37"/>
    </location>
    <ligand>
        <name>substrate</name>
    </ligand>
</feature>
<organism evidence="10 11">
    <name type="scientific">Rhodovibrio sodomensis</name>
    <dbReference type="NCBI Taxonomy" id="1088"/>
    <lineage>
        <taxon>Bacteria</taxon>
        <taxon>Pseudomonadati</taxon>
        <taxon>Pseudomonadota</taxon>
        <taxon>Alphaproteobacteria</taxon>
        <taxon>Rhodospirillales</taxon>
        <taxon>Rhodovibrionaceae</taxon>
        <taxon>Rhodovibrio</taxon>
    </lineage>
</organism>
<keyword evidence="11" id="KW-1185">Reference proteome</keyword>
<dbReference type="NCBIfam" id="TIGR01740">
    <property type="entry name" value="pyrF"/>
    <property type="match status" value="1"/>
</dbReference>
<reference evidence="10 11" key="1">
    <citation type="journal article" date="2020" name="Microorganisms">
        <title>Osmotic Adaptation and Compatible Solute Biosynthesis of Phototrophic Bacteria as Revealed from Genome Analyses.</title>
        <authorList>
            <person name="Imhoff J.F."/>
            <person name="Rahn T."/>
            <person name="Kunzel S."/>
            <person name="Keller A."/>
            <person name="Neulinger S.C."/>
        </authorList>
    </citation>
    <scope>NUCLEOTIDE SEQUENCE [LARGE SCALE GENOMIC DNA]</scope>
    <source>
        <strain evidence="10 11">DSM 9895</strain>
    </source>
</reference>
<dbReference type="NCBIfam" id="NF001273">
    <property type="entry name" value="PRK00230.1"/>
    <property type="match status" value="1"/>
</dbReference>
<accession>A0ABS1D9F8</accession>
<evidence type="ECO:0000256" key="1">
    <source>
        <dbReference type="ARBA" id="ARBA00002356"/>
    </source>
</evidence>
<evidence type="ECO:0000256" key="8">
    <source>
        <dbReference type="RuleBase" id="RU000512"/>
    </source>
</evidence>
<dbReference type="InterPro" id="IPR001754">
    <property type="entry name" value="OMPdeCOase_dom"/>
</dbReference>
<keyword evidence="3 7" id="KW-0210">Decarboxylase</keyword>
<evidence type="ECO:0000259" key="9">
    <source>
        <dbReference type="SMART" id="SM00934"/>
    </source>
</evidence>
<dbReference type="InterPro" id="IPR018089">
    <property type="entry name" value="OMPdecase_AS"/>
</dbReference>
<feature type="active site" description="Proton donor" evidence="7">
    <location>
        <position position="70"/>
    </location>
</feature>
<dbReference type="EMBL" id="NRRL01000002">
    <property type="protein sequence ID" value="MBK1666767.1"/>
    <property type="molecule type" value="Genomic_DNA"/>
</dbReference>
<dbReference type="Proteomes" id="UP001296873">
    <property type="component" value="Unassembled WGS sequence"/>
</dbReference>
<feature type="binding site" evidence="7">
    <location>
        <position position="193"/>
    </location>
    <ligand>
        <name>substrate</name>
    </ligand>
</feature>
<evidence type="ECO:0000313" key="10">
    <source>
        <dbReference type="EMBL" id="MBK1666767.1"/>
    </source>
</evidence>
<comment type="caution">
    <text evidence="10">The sequence shown here is derived from an EMBL/GenBank/DDBJ whole genome shotgun (WGS) entry which is preliminary data.</text>
</comment>
<comment type="function">
    <text evidence="1 7">Catalyzes the decarboxylation of orotidine 5'-monophosphate (OMP) to uridine 5'-monophosphate (UMP).</text>
</comment>
<comment type="similarity">
    <text evidence="7">Belongs to the OMP decarboxylase family. Type 1 subfamily.</text>
</comment>
<dbReference type="InterPro" id="IPR011060">
    <property type="entry name" value="RibuloseP-bd_barrel"/>
</dbReference>
<feature type="binding site" evidence="7">
    <location>
        <position position="222"/>
    </location>
    <ligand>
        <name>substrate</name>
    </ligand>
</feature>
<dbReference type="EC" id="4.1.1.23" evidence="7"/>
<dbReference type="PANTHER" id="PTHR32119:SF2">
    <property type="entry name" value="OROTIDINE 5'-PHOSPHATE DECARBOXYLASE"/>
    <property type="match status" value="1"/>
</dbReference>
<comment type="pathway">
    <text evidence="2 7 8">Pyrimidine metabolism; UMP biosynthesis via de novo pathway; UMP from orotate: step 2/2.</text>
</comment>
<feature type="binding site" evidence="7">
    <location>
        <position position="223"/>
    </location>
    <ligand>
        <name>substrate</name>
    </ligand>
</feature>
<dbReference type="HAMAP" id="MF_01200_B">
    <property type="entry name" value="OMPdecase_type1_B"/>
    <property type="match status" value="1"/>
</dbReference>
<comment type="subunit">
    <text evidence="7">Homodimer.</text>
</comment>
<evidence type="ECO:0000256" key="6">
    <source>
        <dbReference type="ARBA" id="ARBA00049157"/>
    </source>
</evidence>
<dbReference type="SMART" id="SM00934">
    <property type="entry name" value="OMPdecase"/>
    <property type="match status" value="1"/>
</dbReference>
<dbReference type="Gene3D" id="3.20.20.70">
    <property type="entry name" value="Aldolase class I"/>
    <property type="match status" value="1"/>
</dbReference>
<feature type="binding site" evidence="7">
    <location>
        <position position="202"/>
    </location>
    <ligand>
        <name>substrate</name>
    </ligand>
</feature>
<dbReference type="InterPro" id="IPR013785">
    <property type="entry name" value="Aldolase_TIM"/>
</dbReference>
<evidence type="ECO:0000256" key="5">
    <source>
        <dbReference type="ARBA" id="ARBA00023239"/>
    </source>
</evidence>
<evidence type="ECO:0000256" key="3">
    <source>
        <dbReference type="ARBA" id="ARBA00022793"/>
    </source>
</evidence>
<gene>
    <name evidence="7 10" type="primary">pyrF</name>
    <name evidence="10" type="ORF">CKO28_01750</name>
</gene>
<dbReference type="PANTHER" id="PTHR32119">
    <property type="entry name" value="OROTIDINE 5'-PHOSPHATE DECARBOXYLASE"/>
    <property type="match status" value="1"/>
</dbReference>
<feature type="domain" description="Orotidine 5'-phosphate decarboxylase" evidence="9">
    <location>
        <begin position="9"/>
        <end position="238"/>
    </location>
</feature>
<dbReference type="RefSeq" id="WP_200338830.1">
    <property type="nucleotide sequence ID" value="NZ_NRRL01000002.1"/>
</dbReference>
<dbReference type="Pfam" id="PF00215">
    <property type="entry name" value="OMPdecase"/>
    <property type="match status" value="1"/>
</dbReference>
<keyword evidence="5 7" id="KW-0456">Lyase</keyword>
<keyword evidence="4 7" id="KW-0665">Pyrimidine biosynthesis</keyword>
<protein>
    <recommendedName>
        <fullName evidence="7">Orotidine 5'-phosphate decarboxylase</fullName>
        <ecNumber evidence="7">4.1.1.23</ecNumber>
    </recommendedName>
    <alternativeName>
        <fullName evidence="7">OMP decarboxylase</fullName>
        <shortName evidence="7">OMPDCase</shortName>
        <shortName evidence="7">OMPdecase</shortName>
    </alternativeName>
</protein>
<name>A0ABS1D9F8_9PROT</name>
<dbReference type="InterPro" id="IPR047596">
    <property type="entry name" value="OMPdecase_bac"/>
</dbReference>
<evidence type="ECO:0000256" key="7">
    <source>
        <dbReference type="HAMAP-Rule" id="MF_01200"/>
    </source>
</evidence>
<proteinExistence type="inferred from homology"/>
<feature type="binding site" evidence="7">
    <location>
        <begin position="68"/>
        <end position="77"/>
    </location>
    <ligand>
        <name>substrate</name>
    </ligand>
</feature>
<evidence type="ECO:0000256" key="2">
    <source>
        <dbReference type="ARBA" id="ARBA00004861"/>
    </source>
</evidence>
<evidence type="ECO:0000256" key="4">
    <source>
        <dbReference type="ARBA" id="ARBA00022975"/>
    </source>
</evidence>
<feature type="binding site" evidence="7">
    <location>
        <position position="132"/>
    </location>
    <ligand>
        <name>substrate</name>
    </ligand>
</feature>
<sequence>MQPDSPAARIYAAIDTPDLDRARALTHALAGLVGGVKLGKQFFTAHGPEGIRAILGAPETRDLGLFLDLKFHDIPNTVAGAIRAAAPLAPSWLTVHASGGPAMLRAAADASAETAQAEGKPRTRILAVTVLTSLDDADLAAVGQHTPAGEQVARLGALARDNGVDGLVCSPREIAQLRAGLGSEIALAVPGIRPTWSGAGDQKRITTPHAALAAGADLLVIGRPITRADDPAAAARRIVAELAA</sequence>
<evidence type="ECO:0000313" key="11">
    <source>
        <dbReference type="Proteomes" id="UP001296873"/>
    </source>
</evidence>
<comment type="catalytic activity">
    <reaction evidence="6 7 8">
        <text>orotidine 5'-phosphate + H(+) = UMP + CO2</text>
        <dbReference type="Rhea" id="RHEA:11596"/>
        <dbReference type="ChEBI" id="CHEBI:15378"/>
        <dbReference type="ChEBI" id="CHEBI:16526"/>
        <dbReference type="ChEBI" id="CHEBI:57538"/>
        <dbReference type="ChEBI" id="CHEBI:57865"/>
        <dbReference type="EC" id="4.1.1.23"/>
    </reaction>
</comment>
<dbReference type="CDD" id="cd04725">
    <property type="entry name" value="OMP_decarboxylase_like"/>
    <property type="match status" value="1"/>
</dbReference>
<dbReference type="PROSITE" id="PS00156">
    <property type="entry name" value="OMPDECASE"/>
    <property type="match status" value="1"/>
</dbReference>